<keyword evidence="1" id="KW-0812">Transmembrane</keyword>
<accession>A0A2P5XWW6</accession>
<reference evidence="2 3" key="1">
    <citation type="submission" date="2015-01" db="EMBL/GenBank/DDBJ databases">
        <title>Genome of allotetraploid Gossypium barbadense reveals genomic plasticity and fiber elongation in cotton evolution.</title>
        <authorList>
            <person name="Chen X."/>
            <person name="Liu X."/>
            <person name="Zhao B."/>
            <person name="Zheng H."/>
            <person name="Hu Y."/>
            <person name="Lu G."/>
            <person name="Yang C."/>
            <person name="Chen J."/>
            <person name="Shan C."/>
            <person name="Zhang L."/>
            <person name="Zhou Y."/>
            <person name="Wang L."/>
            <person name="Guo W."/>
            <person name="Bai Y."/>
            <person name="Ruan J."/>
            <person name="Shangguan X."/>
            <person name="Mao Y."/>
            <person name="Jiang J."/>
            <person name="Zhu Y."/>
            <person name="Lei J."/>
            <person name="Kang H."/>
            <person name="Chen S."/>
            <person name="He X."/>
            <person name="Wang R."/>
            <person name="Wang Y."/>
            <person name="Chen J."/>
            <person name="Wang L."/>
            <person name="Yu S."/>
            <person name="Wang B."/>
            <person name="Wei J."/>
            <person name="Song S."/>
            <person name="Lu X."/>
            <person name="Gao Z."/>
            <person name="Gu W."/>
            <person name="Deng X."/>
            <person name="Ma D."/>
            <person name="Wang S."/>
            <person name="Liang W."/>
            <person name="Fang L."/>
            <person name="Cai C."/>
            <person name="Zhu X."/>
            <person name="Zhou B."/>
            <person name="Zhang Y."/>
            <person name="Chen Z."/>
            <person name="Xu S."/>
            <person name="Zhu R."/>
            <person name="Wang S."/>
            <person name="Zhang T."/>
            <person name="Zhao G."/>
        </authorList>
    </citation>
    <scope>NUCLEOTIDE SEQUENCE [LARGE SCALE GENOMIC DNA]</scope>
    <source>
        <strain evidence="3">cv. Xinhai21</strain>
        <tissue evidence="2">Leaf</tissue>
    </source>
</reference>
<proteinExistence type="predicted"/>
<dbReference type="AlphaFoldDB" id="A0A2P5XWW6"/>
<dbReference type="Proteomes" id="UP000239757">
    <property type="component" value="Unassembled WGS sequence"/>
</dbReference>
<evidence type="ECO:0000313" key="2">
    <source>
        <dbReference type="EMBL" id="PPS07840.1"/>
    </source>
</evidence>
<dbReference type="EMBL" id="KZ664097">
    <property type="protein sequence ID" value="PPS07840.1"/>
    <property type="molecule type" value="Genomic_DNA"/>
</dbReference>
<keyword evidence="1" id="KW-1133">Transmembrane helix</keyword>
<keyword evidence="1" id="KW-0472">Membrane</keyword>
<evidence type="ECO:0000313" key="3">
    <source>
        <dbReference type="Proteomes" id="UP000239757"/>
    </source>
</evidence>
<name>A0A2P5XWW6_GOSBA</name>
<gene>
    <name evidence="2" type="ORF">GOBAR_AA12799</name>
</gene>
<sequence length="91" mass="9636">MDFSVIAPVPPGICCCLSSKFVFNLGSSSIGVLACFVATSVFFFVLHNVMTSVGGVHAIGSIAVTSRHDANALSLFLLAWRLLESLLGFWA</sequence>
<feature type="transmembrane region" description="Helical" evidence="1">
    <location>
        <begin position="30"/>
        <end position="49"/>
    </location>
</feature>
<protein>
    <submittedName>
        <fullName evidence="2">Uncharacterized protein</fullName>
    </submittedName>
</protein>
<evidence type="ECO:0000256" key="1">
    <source>
        <dbReference type="SAM" id="Phobius"/>
    </source>
</evidence>
<organism evidence="2 3">
    <name type="scientific">Gossypium barbadense</name>
    <name type="common">Sea Island cotton</name>
    <name type="synonym">Hibiscus barbadensis</name>
    <dbReference type="NCBI Taxonomy" id="3634"/>
    <lineage>
        <taxon>Eukaryota</taxon>
        <taxon>Viridiplantae</taxon>
        <taxon>Streptophyta</taxon>
        <taxon>Embryophyta</taxon>
        <taxon>Tracheophyta</taxon>
        <taxon>Spermatophyta</taxon>
        <taxon>Magnoliopsida</taxon>
        <taxon>eudicotyledons</taxon>
        <taxon>Gunneridae</taxon>
        <taxon>Pentapetalae</taxon>
        <taxon>rosids</taxon>
        <taxon>malvids</taxon>
        <taxon>Malvales</taxon>
        <taxon>Malvaceae</taxon>
        <taxon>Malvoideae</taxon>
        <taxon>Gossypium</taxon>
    </lineage>
</organism>